<dbReference type="EMBL" id="CADIKI010000031">
    <property type="protein sequence ID" value="CAB3809810.1"/>
    <property type="molecule type" value="Genomic_DNA"/>
</dbReference>
<accession>A0A6J5H1Z8</accession>
<dbReference type="Gene3D" id="3.40.50.2000">
    <property type="entry name" value="Glycogen Phosphorylase B"/>
    <property type="match status" value="2"/>
</dbReference>
<dbReference type="InterPro" id="IPR051199">
    <property type="entry name" value="LPS_LOS_Heptosyltrfase"/>
</dbReference>
<dbReference type="GO" id="GO:0009244">
    <property type="term" value="P:lipopolysaccharide core region biosynthetic process"/>
    <property type="evidence" value="ECO:0007669"/>
    <property type="project" value="TreeGrafter"/>
</dbReference>
<evidence type="ECO:0000313" key="5">
    <source>
        <dbReference type="Proteomes" id="UP000494252"/>
    </source>
</evidence>
<keyword evidence="5" id="KW-1185">Reference proteome</keyword>
<organism evidence="4 5">
    <name type="scientific">Paraburkholderia fynbosensis</name>
    <dbReference type="NCBI Taxonomy" id="1200993"/>
    <lineage>
        <taxon>Bacteria</taxon>
        <taxon>Pseudomonadati</taxon>
        <taxon>Pseudomonadota</taxon>
        <taxon>Betaproteobacteria</taxon>
        <taxon>Burkholderiales</taxon>
        <taxon>Burkholderiaceae</taxon>
        <taxon>Paraburkholderia</taxon>
    </lineage>
</organism>
<dbReference type="PANTHER" id="PTHR30160">
    <property type="entry name" value="TETRAACYLDISACCHARIDE 4'-KINASE-RELATED"/>
    <property type="match status" value="1"/>
</dbReference>
<gene>
    <name evidence="4" type="ORF">LMG27177_06920</name>
</gene>
<evidence type="ECO:0000313" key="4">
    <source>
        <dbReference type="EMBL" id="CAB3809810.1"/>
    </source>
</evidence>
<keyword evidence="1" id="KW-0328">Glycosyltransferase</keyword>
<evidence type="ECO:0008006" key="6">
    <source>
        <dbReference type="Google" id="ProtNLM"/>
    </source>
</evidence>
<dbReference type="InterPro" id="IPR002201">
    <property type="entry name" value="Glyco_trans_9"/>
</dbReference>
<dbReference type="AlphaFoldDB" id="A0A6J5H1Z8"/>
<evidence type="ECO:0000256" key="1">
    <source>
        <dbReference type="ARBA" id="ARBA00022676"/>
    </source>
</evidence>
<keyword evidence="2" id="KW-0808">Transferase</keyword>
<feature type="region of interest" description="Disordered" evidence="3">
    <location>
        <begin position="1"/>
        <end position="26"/>
    </location>
</feature>
<evidence type="ECO:0000256" key="3">
    <source>
        <dbReference type="SAM" id="MobiDB-lite"/>
    </source>
</evidence>
<reference evidence="4 5" key="1">
    <citation type="submission" date="2020-04" db="EMBL/GenBank/DDBJ databases">
        <authorList>
            <person name="De Canck E."/>
        </authorList>
    </citation>
    <scope>NUCLEOTIDE SEQUENCE [LARGE SCALE GENOMIC DNA]</scope>
    <source>
        <strain evidence="4 5">LMG 27177</strain>
    </source>
</reference>
<name>A0A6J5H1Z8_9BURK</name>
<evidence type="ECO:0000256" key="2">
    <source>
        <dbReference type="ARBA" id="ARBA00022679"/>
    </source>
</evidence>
<dbReference type="Proteomes" id="UP000494252">
    <property type="component" value="Unassembled WGS sequence"/>
</dbReference>
<dbReference type="SUPFAM" id="SSF53756">
    <property type="entry name" value="UDP-Glycosyltransferase/glycogen phosphorylase"/>
    <property type="match status" value="1"/>
</dbReference>
<dbReference type="CDD" id="cd03789">
    <property type="entry name" value="GT9_LPS_heptosyltransferase"/>
    <property type="match status" value="1"/>
</dbReference>
<dbReference type="PANTHER" id="PTHR30160:SF1">
    <property type="entry name" value="LIPOPOLYSACCHARIDE 1,2-N-ACETYLGLUCOSAMINETRANSFERASE-RELATED"/>
    <property type="match status" value="1"/>
</dbReference>
<protein>
    <recommendedName>
        <fullName evidence="6">Lipopolysaccharide core heptosyltransferase RfaQ</fullName>
    </recommendedName>
</protein>
<dbReference type="Pfam" id="PF01075">
    <property type="entry name" value="Glyco_transf_9"/>
    <property type="match status" value="1"/>
</dbReference>
<sequence>MSMHLRKPQPPSSRTDPPSKPYMDTLFRETPPPRSILVICTGRIGDVLLGTPAVRSLKAHWPDVQIDMLVFDGTGGVLENNPDLRGVVSIAPRARQVERFAEARKLWRRYDLACSLRTSSLASFLCWMAGNRRIGIVASARKTWIKRLVLNRFVVDRDDSLHVVQSGLSLMSLLGITPCFNIVPPAMSNRPEQLAQLNLLLGSAAGQPYVVVHVYPRYAYKMWHAEGWVALVEFLHAHGYAIVLTGGPAKDEVAYACEIGERAGGDIINLVGKLSLAATAEVIRRAKLFVGPDTSATHIAAATGTPTLALFGPSNPVRWGPWPKDWTDSSPWLISGSGRRGNVYLLQGAGACVPCKLEGCDAHIHSRSDCLLKLGADRVIDATTELLGIAPDHKRRIPIVARSFAGARLGMANVDDRAVSIES</sequence>
<dbReference type="InterPro" id="IPR011916">
    <property type="entry name" value="LipoPS_heptosylTferase-III"/>
</dbReference>
<dbReference type="GO" id="GO:0008713">
    <property type="term" value="F:ADP-heptose-lipopolysaccharide heptosyltransferase activity"/>
    <property type="evidence" value="ECO:0007669"/>
    <property type="project" value="TreeGrafter"/>
</dbReference>
<dbReference type="NCBIfam" id="TIGR02201">
    <property type="entry name" value="heptsyl_trn_III"/>
    <property type="match status" value="1"/>
</dbReference>
<dbReference type="GO" id="GO:0005829">
    <property type="term" value="C:cytosol"/>
    <property type="evidence" value="ECO:0007669"/>
    <property type="project" value="TreeGrafter"/>
</dbReference>
<proteinExistence type="predicted"/>